<dbReference type="FunCoup" id="A0A671YHL2">
    <property type="interactions" value="26"/>
</dbReference>
<reference evidence="2" key="1">
    <citation type="submission" date="2021-04" db="EMBL/GenBank/DDBJ databases">
        <authorList>
            <consortium name="Wellcome Sanger Institute Data Sharing"/>
        </authorList>
    </citation>
    <scope>NUCLEOTIDE SEQUENCE [LARGE SCALE GENOMIC DNA]</scope>
</reference>
<dbReference type="Ensembl" id="ENSSAUT00010063791.1">
    <property type="protein sequence ID" value="ENSSAUP00010060842.1"/>
    <property type="gene ID" value="ENSSAUG00010024618.1"/>
</dbReference>
<sequence length="118" mass="13726">MAKLSEELWNTLMGLTEDEFKKFKWFLKQGDILEGFPGIPVARLEKADMLDTVDLMVQKYQGPGAVTVFLMVLEKISRNDLVDSLRKTQIGKLTKRRDMHLNLYNNYGLITFKQFHKS</sequence>
<dbReference type="PROSITE" id="PS50824">
    <property type="entry name" value="DAPIN"/>
    <property type="match status" value="1"/>
</dbReference>
<dbReference type="Proteomes" id="UP000472265">
    <property type="component" value="Chromosome 14"/>
</dbReference>
<dbReference type="Gene3D" id="1.10.533.10">
    <property type="entry name" value="Death Domain, Fas"/>
    <property type="match status" value="1"/>
</dbReference>
<dbReference type="OMA" id="QATRRWD"/>
<keyword evidence="3" id="KW-1185">Reference proteome</keyword>
<reference evidence="2" key="2">
    <citation type="submission" date="2025-08" db="UniProtKB">
        <authorList>
            <consortium name="Ensembl"/>
        </authorList>
    </citation>
    <scope>IDENTIFICATION</scope>
</reference>
<protein>
    <recommendedName>
        <fullName evidence="1">Pyrin domain-containing protein</fullName>
    </recommendedName>
</protein>
<dbReference type="InterPro" id="IPR004020">
    <property type="entry name" value="DAPIN"/>
</dbReference>
<dbReference type="InParanoid" id="A0A671YHL2"/>
<feature type="domain" description="Pyrin" evidence="1">
    <location>
        <begin position="1"/>
        <end position="91"/>
    </location>
</feature>
<proteinExistence type="predicted"/>
<dbReference type="SMART" id="SM01289">
    <property type="entry name" value="PYRIN"/>
    <property type="match status" value="1"/>
</dbReference>
<dbReference type="InterPro" id="IPR011029">
    <property type="entry name" value="DEATH-like_dom_sf"/>
</dbReference>
<evidence type="ECO:0000259" key="1">
    <source>
        <dbReference type="PROSITE" id="PS50824"/>
    </source>
</evidence>
<dbReference type="Pfam" id="PF02758">
    <property type="entry name" value="PYRIN"/>
    <property type="match status" value="1"/>
</dbReference>
<dbReference type="SUPFAM" id="SSF47986">
    <property type="entry name" value="DEATH domain"/>
    <property type="match status" value="1"/>
</dbReference>
<name>A0A671YHL2_SPAAU</name>
<evidence type="ECO:0000313" key="2">
    <source>
        <dbReference type="Ensembl" id="ENSSAUP00010060842.1"/>
    </source>
</evidence>
<dbReference type="GeneTree" id="ENSGT00990000204250"/>
<accession>A0A671YHL2</accession>
<dbReference type="CDD" id="cd08321">
    <property type="entry name" value="Pyrin_ASC-like"/>
    <property type="match status" value="1"/>
</dbReference>
<dbReference type="AlphaFoldDB" id="A0A671YHL2"/>
<evidence type="ECO:0000313" key="3">
    <source>
        <dbReference type="Proteomes" id="UP000472265"/>
    </source>
</evidence>
<reference evidence="2" key="3">
    <citation type="submission" date="2025-09" db="UniProtKB">
        <authorList>
            <consortium name="Ensembl"/>
        </authorList>
    </citation>
    <scope>IDENTIFICATION</scope>
</reference>
<organism evidence="2 3">
    <name type="scientific">Sparus aurata</name>
    <name type="common">Gilthead sea bream</name>
    <dbReference type="NCBI Taxonomy" id="8175"/>
    <lineage>
        <taxon>Eukaryota</taxon>
        <taxon>Metazoa</taxon>
        <taxon>Chordata</taxon>
        <taxon>Craniata</taxon>
        <taxon>Vertebrata</taxon>
        <taxon>Euteleostomi</taxon>
        <taxon>Actinopterygii</taxon>
        <taxon>Neopterygii</taxon>
        <taxon>Teleostei</taxon>
        <taxon>Neoteleostei</taxon>
        <taxon>Acanthomorphata</taxon>
        <taxon>Eupercaria</taxon>
        <taxon>Spariformes</taxon>
        <taxon>Sparidae</taxon>
        <taxon>Sparus</taxon>
    </lineage>
</organism>